<dbReference type="InterPro" id="IPR003764">
    <property type="entry name" value="GlcNAc_6-P_deAcase"/>
</dbReference>
<dbReference type="PIRSF" id="PIRSF038994">
    <property type="entry name" value="NagA"/>
    <property type="match status" value="1"/>
</dbReference>
<keyword evidence="5 8" id="KW-0378">Hydrolase</keyword>
<evidence type="ECO:0000256" key="2">
    <source>
        <dbReference type="ARBA" id="ARBA00011899"/>
    </source>
</evidence>
<organism evidence="13">
    <name type="scientific">Scylla olivacea</name>
    <name type="common">Orange mud crab</name>
    <name type="synonym">Cancer olivacea</name>
    <dbReference type="NCBI Taxonomy" id="85551"/>
    <lineage>
        <taxon>Eukaryota</taxon>
        <taxon>Metazoa</taxon>
        <taxon>Ecdysozoa</taxon>
        <taxon>Arthropoda</taxon>
        <taxon>Crustacea</taxon>
        <taxon>Multicrustacea</taxon>
        <taxon>Malacostraca</taxon>
        <taxon>Eumalacostraca</taxon>
        <taxon>Eucarida</taxon>
        <taxon>Decapoda</taxon>
        <taxon>Pleocyemata</taxon>
        <taxon>Brachyura</taxon>
        <taxon>Eubrachyura</taxon>
        <taxon>Portunoidea</taxon>
        <taxon>Portunidae</taxon>
        <taxon>Portuninae</taxon>
        <taxon>Scylla</taxon>
    </lineage>
</organism>
<evidence type="ECO:0000256" key="11">
    <source>
        <dbReference type="PIRSR" id="PIRSR038994-3"/>
    </source>
</evidence>
<feature type="binding site" evidence="10">
    <location>
        <position position="238"/>
    </location>
    <ligand>
        <name>substrate</name>
    </ligand>
</feature>
<proteinExistence type="inferred from homology"/>
<dbReference type="Pfam" id="PF01979">
    <property type="entry name" value="Amidohydro_1"/>
    <property type="match status" value="1"/>
</dbReference>
<dbReference type="Gene3D" id="2.30.40.10">
    <property type="entry name" value="Urease, subunit C, domain 1"/>
    <property type="match status" value="1"/>
</dbReference>
<dbReference type="FunFam" id="3.20.20.140:FF:000023">
    <property type="entry name" value="N-acetylglucosamine-6-phosphate deacetylase"/>
    <property type="match status" value="1"/>
</dbReference>
<feature type="binding site" evidence="11">
    <location>
        <position position="206"/>
    </location>
    <ligand>
        <name>Zn(2+)</name>
        <dbReference type="ChEBI" id="CHEBI:29105"/>
    </ligand>
</feature>
<dbReference type="EMBL" id="GDRN01088807">
    <property type="protein sequence ID" value="JAI60769.1"/>
    <property type="molecule type" value="Transcribed_RNA"/>
</dbReference>
<dbReference type="GO" id="GO:0106279">
    <property type="term" value="P:negative regulation of UDP-N-acetylglucosamine biosynthetic process"/>
    <property type="evidence" value="ECO:0007669"/>
    <property type="project" value="UniProtKB-ARBA"/>
</dbReference>
<protein>
    <recommendedName>
        <fullName evidence="3 8">N-acetylglucosamine-6-phosphate deacetylase</fullName>
        <ecNumber evidence="2 8">3.5.1.25</ecNumber>
    </recommendedName>
</protein>
<dbReference type="AlphaFoldDB" id="A0A0P4W9N4"/>
<evidence type="ECO:0000256" key="3">
    <source>
        <dbReference type="ARBA" id="ARBA00018029"/>
    </source>
</evidence>
<comment type="similarity">
    <text evidence="1 8">Belongs to the metallo-dependent hydrolases superfamily. NagA family.</text>
</comment>
<dbReference type="SUPFAM" id="SSF51338">
    <property type="entry name" value="Composite domain of metallo-dependent hydrolases"/>
    <property type="match status" value="1"/>
</dbReference>
<comment type="catalytic activity">
    <reaction evidence="7 8">
        <text>N-acetyl-D-glucosamine 6-phosphate + H2O = D-glucosamine 6-phosphate + acetate</text>
        <dbReference type="Rhea" id="RHEA:22936"/>
        <dbReference type="ChEBI" id="CHEBI:15377"/>
        <dbReference type="ChEBI" id="CHEBI:30089"/>
        <dbReference type="ChEBI" id="CHEBI:57513"/>
        <dbReference type="ChEBI" id="CHEBI:58725"/>
        <dbReference type="EC" id="3.5.1.25"/>
    </reaction>
</comment>
<evidence type="ECO:0000256" key="4">
    <source>
        <dbReference type="ARBA" id="ARBA00022723"/>
    </source>
</evidence>
<evidence type="ECO:0000256" key="6">
    <source>
        <dbReference type="ARBA" id="ARBA00023277"/>
    </source>
</evidence>
<evidence type="ECO:0000313" key="13">
    <source>
        <dbReference type="EMBL" id="JAI60769.1"/>
    </source>
</evidence>
<dbReference type="CDD" id="cd00854">
    <property type="entry name" value="NagA"/>
    <property type="match status" value="1"/>
</dbReference>
<dbReference type="EMBL" id="GDRN01088806">
    <property type="protein sequence ID" value="JAI60770.1"/>
    <property type="molecule type" value="Transcribed_RNA"/>
</dbReference>
<dbReference type="EC" id="3.5.1.25" evidence="2 8"/>
<dbReference type="GO" id="GO:0006046">
    <property type="term" value="P:N-acetylglucosamine catabolic process"/>
    <property type="evidence" value="ECO:0007669"/>
    <property type="project" value="TreeGrafter"/>
</dbReference>
<dbReference type="GO" id="GO:0046872">
    <property type="term" value="F:metal ion binding"/>
    <property type="evidence" value="ECO:0007669"/>
    <property type="project" value="UniProtKB-KW"/>
</dbReference>
<evidence type="ECO:0000256" key="8">
    <source>
        <dbReference type="PIRNR" id="PIRNR038994"/>
    </source>
</evidence>
<accession>A0A0P4W9N4</accession>
<dbReference type="PANTHER" id="PTHR11113:SF14">
    <property type="entry name" value="N-ACETYLGLUCOSAMINE-6-PHOSPHATE DEACETYLASE"/>
    <property type="match status" value="1"/>
</dbReference>
<feature type="binding site" evidence="10">
    <location>
        <position position="151"/>
    </location>
    <ligand>
        <name>substrate</name>
    </ligand>
</feature>
<dbReference type="NCBIfam" id="TIGR00221">
    <property type="entry name" value="nagA"/>
    <property type="match status" value="1"/>
</dbReference>
<dbReference type="InterPro" id="IPR006680">
    <property type="entry name" value="Amidohydro-rel"/>
</dbReference>
<dbReference type="GO" id="GO:0008448">
    <property type="term" value="F:N-acetylglucosamine-6-phosphate deacetylase activity"/>
    <property type="evidence" value="ECO:0007669"/>
    <property type="project" value="UniProtKB-UniRule"/>
</dbReference>
<dbReference type="InterPro" id="IPR011059">
    <property type="entry name" value="Metal-dep_hydrolase_composite"/>
</dbReference>
<feature type="binding site" evidence="10">
    <location>
        <begin position="230"/>
        <end position="231"/>
    </location>
    <ligand>
        <name>substrate</name>
    </ligand>
</feature>
<dbReference type="PANTHER" id="PTHR11113">
    <property type="entry name" value="N-ACETYLGLUCOSAMINE-6-PHOSPHATE DEACETYLASE"/>
    <property type="match status" value="1"/>
</dbReference>
<dbReference type="Gene3D" id="3.20.20.140">
    <property type="entry name" value="Metal-dependent hydrolases"/>
    <property type="match status" value="1"/>
</dbReference>
<sequence length="419" mass="45151">MPSIASSSIVQFKNCRLVRDRTIVKDDFWVRGGRIINPEPVFFEEKVQADLMVDCHDALICPGFIDIQINGGYGYDFSSDLDKLEEGVSTVAKGILSTGVTSFCPTVVTSPRSVYHEVLPRLKRTPGGKEGAGILGIHLEGPFISPEKKGAHPPEFIQKIEGIDKVHDIYGNLDNVGLVTIAPELPGALEVIHHLKSKGIKVSVGHSNGNLEDGEAAVNNGASFITHLFNAMLPFHHRDPGLVGLLTSQRINQPVHYGIIADGIHTHPAALRIAHRTHPKGVVLVTDAMAAMGLGEGHHHIGQMEVLVKGQKAQLVGTNTLAGAIVTMDSCVRHFIKEAGVTVVEAIEAATLHPAQVMGMDHLKGTLDFGSDADFLLLSDKGPLKVLNTFIGGECVYAAPGAHCIEYTRQRPLEEKVFL</sequence>
<evidence type="ECO:0000259" key="12">
    <source>
        <dbReference type="Pfam" id="PF01979"/>
    </source>
</evidence>
<feature type="active site" description="Proton donor/acceptor" evidence="9">
    <location>
        <position position="287"/>
    </location>
</feature>
<comment type="cofactor">
    <cofactor evidence="11">
        <name>a divalent metal cation</name>
        <dbReference type="ChEBI" id="CHEBI:60240"/>
    </cofactor>
    <text evidence="11">Binds 1 divalent metal cation per subunit.</text>
</comment>
<evidence type="ECO:0000256" key="9">
    <source>
        <dbReference type="PIRSR" id="PIRSR038994-1"/>
    </source>
</evidence>
<reference evidence="13" key="1">
    <citation type="submission" date="2015-09" db="EMBL/GenBank/DDBJ databases">
        <title>Scylla olivacea transcriptome.</title>
        <authorList>
            <person name="Ikhwanuddin M."/>
        </authorList>
    </citation>
    <scope>NUCLEOTIDE SEQUENCE</scope>
</reference>
<dbReference type="InterPro" id="IPR032466">
    <property type="entry name" value="Metal_Hydrolase"/>
</dbReference>
<evidence type="ECO:0000256" key="10">
    <source>
        <dbReference type="PIRSR" id="PIRSR038994-2"/>
    </source>
</evidence>
<keyword evidence="6 8" id="KW-0119">Carbohydrate metabolism</keyword>
<dbReference type="GO" id="GO:0019262">
    <property type="term" value="P:N-acetylneuraminate catabolic process"/>
    <property type="evidence" value="ECO:0007669"/>
    <property type="project" value="UniProtKB-ARBA"/>
</dbReference>
<keyword evidence="4 11" id="KW-0479">Metal-binding</keyword>
<evidence type="ECO:0000256" key="5">
    <source>
        <dbReference type="ARBA" id="ARBA00022801"/>
    </source>
</evidence>
<evidence type="ECO:0000256" key="7">
    <source>
        <dbReference type="ARBA" id="ARBA00047647"/>
    </source>
</evidence>
<feature type="binding site" evidence="11">
    <location>
        <position position="140"/>
    </location>
    <ligand>
        <name>Zn(2+)</name>
        <dbReference type="ChEBI" id="CHEBI:29105"/>
    </ligand>
</feature>
<dbReference type="SUPFAM" id="SSF51556">
    <property type="entry name" value="Metallo-dependent hydrolases"/>
    <property type="match status" value="1"/>
</dbReference>
<feature type="domain" description="Amidohydrolase-related" evidence="12">
    <location>
        <begin position="60"/>
        <end position="395"/>
    </location>
</feature>
<feature type="binding site" evidence="11">
    <location>
        <position position="227"/>
    </location>
    <ligand>
        <name>Zn(2+)</name>
        <dbReference type="ChEBI" id="CHEBI:29105"/>
    </ligand>
</feature>
<evidence type="ECO:0000256" key="1">
    <source>
        <dbReference type="ARBA" id="ARBA00010716"/>
    </source>
</evidence>
<feature type="binding site" evidence="10">
    <location>
        <position position="265"/>
    </location>
    <ligand>
        <name>substrate</name>
    </ligand>
</feature>
<name>A0A0P4W9N4_SCYOL</name>
<feature type="binding site" evidence="10">
    <location>
        <begin position="321"/>
        <end position="323"/>
    </location>
    <ligand>
        <name>substrate</name>
    </ligand>
</feature>